<keyword evidence="1" id="KW-0479">Metal-binding</keyword>
<dbReference type="GeneID" id="130495488"/>
<dbReference type="SMART" id="SM00343">
    <property type="entry name" value="ZnF_C2HC"/>
    <property type="match status" value="1"/>
</dbReference>
<keyword evidence="1" id="KW-0862">Zinc</keyword>
<dbReference type="InterPro" id="IPR036875">
    <property type="entry name" value="Znf_CCHC_sf"/>
</dbReference>
<evidence type="ECO:0000313" key="3">
    <source>
        <dbReference type="Proteomes" id="UP000504610"/>
    </source>
</evidence>
<evidence type="ECO:0000313" key="4">
    <source>
        <dbReference type="RefSeq" id="XP_056842871.1"/>
    </source>
</evidence>
<reference evidence="3" key="1">
    <citation type="journal article" date="2019" name="Database">
        <title>The radish genome database (RadishGD): an integrated information resource for radish genomics.</title>
        <authorList>
            <person name="Yu H.J."/>
            <person name="Baek S."/>
            <person name="Lee Y.J."/>
            <person name="Cho A."/>
            <person name="Mun J.H."/>
        </authorList>
    </citation>
    <scope>NUCLEOTIDE SEQUENCE [LARGE SCALE GENOMIC DNA]</scope>
    <source>
        <strain evidence="3">cv. WK10039</strain>
    </source>
</reference>
<organism evidence="3 4">
    <name type="scientific">Raphanus sativus</name>
    <name type="common">Radish</name>
    <name type="synonym">Raphanus raphanistrum var. sativus</name>
    <dbReference type="NCBI Taxonomy" id="3726"/>
    <lineage>
        <taxon>Eukaryota</taxon>
        <taxon>Viridiplantae</taxon>
        <taxon>Streptophyta</taxon>
        <taxon>Embryophyta</taxon>
        <taxon>Tracheophyta</taxon>
        <taxon>Spermatophyta</taxon>
        <taxon>Magnoliopsida</taxon>
        <taxon>eudicotyledons</taxon>
        <taxon>Gunneridae</taxon>
        <taxon>Pentapetalae</taxon>
        <taxon>rosids</taxon>
        <taxon>malvids</taxon>
        <taxon>Brassicales</taxon>
        <taxon>Brassicaceae</taxon>
        <taxon>Brassiceae</taxon>
        <taxon>Raphanus</taxon>
    </lineage>
</organism>
<keyword evidence="3" id="KW-1185">Reference proteome</keyword>
<gene>
    <name evidence="4" type="primary">LOC130495488</name>
</gene>
<dbReference type="Pfam" id="PF14223">
    <property type="entry name" value="Retrotran_gag_2"/>
    <property type="match status" value="1"/>
</dbReference>
<dbReference type="SUPFAM" id="SSF57756">
    <property type="entry name" value="Retrovirus zinc finger-like domains"/>
    <property type="match status" value="1"/>
</dbReference>
<name>A0A9W3BUB7_RAPSA</name>
<dbReference type="Pfam" id="PF22936">
    <property type="entry name" value="Pol_BBD"/>
    <property type="match status" value="1"/>
</dbReference>
<feature type="domain" description="CCHC-type" evidence="2">
    <location>
        <begin position="187"/>
        <end position="200"/>
    </location>
</feature>
<protein>
    <submittedName>
        <fullName evidence="4">Uncharacterized protein LOC130495488</fullName>
    </submittedName>
</protein>
<dbReference type="GO" id="GO:0008270">
    <property type="term" value="F:zinc ion binding"/>
    <property type="evidence" value="ECO:0007669"/>
    <property type="project" value="UniProtKB-KW"/>
</dbReference>
<dbReference type="Proteomes" id="UP000504610">
    <property type="component" value="Chromosome 6"/>
</dbReference>
<dbReference type="Pfam" id="PF00098">
    <property type="entry name" value="zf-CCHC"/>
    <property type="match status" value="1"/>
</dbReference>
<evidence type="ECO:0000259" key="2">
    <source>
        <dbReference type="PROSITE" id="PS50158"/>
    </source>
</evidence>
<proteinExistence type="predicted"/>
<dbReference type="OrthoDB" id="1072921at2759"/>
<dbReference type="KEGG" id="rsz:130495488"/>
<keyword evidence="1" id="KW-0863">Zinc-finger</keyword>
<dbReference type="PROSITE" id="PS50158">
    <property type="entry name" value="ZF_CCHC"/>
    <property type="match status" value="1"/>
</dbReference>
<dbReference type="InterPro" id="IPR054722">
    <property type="entry name" value="PolX-like_BBD"/>
</dbReference>
<evidence type="ECO:0000256" key="1">
    <source>
        <dbReference type="PROSITE-ProRule" id="PRU00047"/>
    </source>
</evidence>
<reference evidence="4" key="2">
    <citation type="submission" date="2025-08" db="UniProtKB">
        <authorList>
            <consortium name="RefSeq"/>
        </authorList>
    </citation>
    <scope>IDENTIFICATION</scope>
    <source>
        <tissue evidence="4">Leaf</tissue>
    </source>
</reference>
<dbReference type="PANTHER" id="PTHR35317">
    <property type="entry name" value="OS04G0629600 PROTEIN"/>
    <property type="match status" value="1"/>
</dbReference>
<dbReference type="PANTHER" id="PTHR35317:SF23">
    <property type="entry name" value="OS04G0629600 PROTEIN"/>
    <property type="match status" value="1"/>
</dbReference>
<dbReference type="Gene3D" id="4.10.60.10">
    <property type="entry name" value="Zinc finger, CCHC-type"/>
    <property type="match status" value="1"/>
</dbReference>
<dbReference type="InterPro" id="IPR001878">
    <property type="entry name" value="Znf_CCHC"/>
</dbReference>
<accession>A0A9W3BUB7</accession>
<dbReference type="RefSeq" id="XP_056842871.1">
    <property type="nucleotide sequence ID" value="XM_056986891.1"/>
</dbReference>
<dbReference type="GO" id="GO:0003676">
    <property type="term" value="F:nucleic acid binding"/>
    <property type="evidence" value="ECO:0007669"/>
    <property type="project" value="InterPro"/>
</dbReference>
<dbReference type="AlphaFoldDB" id="A0A9W3BUB7"/>
<sequence length="329" mass="36923">MKALKILQSSLPDSTFRSTFSVASAKDLWDLLEKGNEEAKLRRVENEFEELSMYEGEPMDVYLERVLDILERSRRLGIAKSDDEVIKKLLGSLSWSYDGAIPVLEEIMNLKDMTLKDLIDMLDLFGDHPETMPNVLKGLYERLKKEQMWCGLCKKHNHNQEDCYYNPMARNVSGGGGGARQCRGGQCHQCGERGHYARDCSTQAQKKNAKPEHFMLGVTAGGGFTFDEDRTYRGRVGLGDGKVIMAEGKGDVRIVTKGVRKIVKNVLFVPRLNRNVLSVGQMTSRGYTVIMGAGECTIKDETGKVFDRATWEERGIGLRLQVIEGNLTS</sequence>